<keyword evidence="1" id="KW-0472">Membrane</keyword>
<reference evidence="2" key="2">
    <citation type="journal article" date="2022" name="Clin. Infect. Dis.">
        <title>Association between Clostridium innocuum and antibiotic-associated diarrhea in adults and children: A cross-sectional study and comparative genomics analysis.</title>
        <authorList>
            <person name="Cherny K.E."/>
            <person name="Muscat E.B."/>
            <person name="Balaji A."/>
            <person name="Mukherjee J."/>
            <person name="Ozer E.A."/>
            <person name="Angarone M.P."/>
            <person name="Hauser A.R."/>
            <person name="Sichel J.S."/>
            <person name="Amponsah E."/>
            <person name="Kociolek L.K."/>
        </authorList>
    </citation>
    <scope>NUCLEOTIDE SEQUENCE</scope>
    <source>
        <strain evidence="2">NU1-AC-029v</strain>
    </source>
</reference>
<dbReference type="GeneID" id="61924956"/>
<dbReference type="Proteomes" id="UP000503330">
    <property type="component" value="Chromosome"/>
</dbReference>
<feature type="transmembrane region" description="Helical" evidence="1">
    <location>
        <begin position="23"/>
        <end position="41"/>
    </location>
</feature>
<evidence type="ECO:0000256" key="1">
    <source>
        <dbReference type="SAM" id="Phobius"/>
    </source>
</evidence>
<accession>A0AA92QU81</accession>
<dbReference type="AlphaFoldDB" id="A0AA92QU81"/>
<proteinExistence type="predicted"/>
<evidence type="ECO:0000313" key="4">
    <source>
        <dbReference type="Proteomes" id="UP000503330"/>
    </source>
</evidence>
<evidence type="ECO:0000313" key="5">
    <source>
        <dbReference type="Proteomes" id="UP001203972"/>
    </source>
</evidence>
<dbReference type="RefSeq" id="WP_002608036.1">
    <property type="nucleotide sequence ID" value="NZ_AP025565.1"/>
</dbReference>
<dbReference type="EMBL" id="CP048838">
    <property type="protein sequence ID" value="QJA01902.1"/>
    <property type="molecule type" value="Genomic_DNA"/>
</dbReference>
<gene>
    <name evidence="3" type="ORF">G4D54_05425</name>
    <name evidence="2" type="ORF">MKC95_16855</name>
</gene>
<dbReference type="EMBL" id="JAKTMA010000033">
    <property type="protein sequence ID" value="MCR0234441.1"/>
    <property type="molecule type" value="Genomic_DNA"/>
</dbReference>
<sequence length="48" mass="5375">MEPLNLASIAEIGGKYTSQRSEIISYILIALCAVAFVYLIIHQIRSHK</sequence>
<dbReference type="Proteomes" id="UP001203972">
    <property type="component" value="Unassembled WGS sequence"/>
</dbReference>
<name>A0AA92QU81_CLOIN</name>
<evidence type="ECO:0000313" key="2">
    <source>
        <dbReference type="EMBL" id="MCR0234441.1"/>
    </source>
</evidence>
<organism evidence="2 5">
    <name type="scientific">Clostridium innocuum</name>
    <dbReference type="NCBI Taxonomy" id="1522"/>
    <lineage>
        <taxon>Bacteria</taxon>
        <taxon>Bacillati</taxon>
        <taxon>Bacillota</taxon>
        <taxon>Clostridia</taxon>
        <taxon>Eubacteriales</taxon>
        <taxon>Clostridiaceae</taxon>
        <taxon>Clostridium</taxon>
    </lineage>
</organism>
<protein>
    <submittedName>
        <fullName evidence="2">Uncharacterized protein</fullName>
    </submittedName>
</protein>
<keyword evidence="1" id="KW-0812">Transmembrane</keyword>
<evidence type="ECO:0000313" key="3">
    <source>
        <dbReference type="EMBL" id="QJA01902.1"/>
    </source>
</evidence>
<keyword evidence="1" id="KW-1133">Transmembrane helix</keyword>
<reference evidence="3 4" key="1">
    <citation type="submission" date="2020-02" db="EMBL/GenBank/DDBJ databases">
        <authorList>
            <person name="Kociolek L.K."/>
            <person name="Ozer E.A."/>
        </authorList>
    </citation>
    <scope>NUCLEOTIDE SEQUENCE [LARGE SCALE GENOMIC DNA]</scope>
    <source>
        <strain evidence="3 4">ATCC 14501</strain>
    </source>
</reference>